<evidence type="ECO:0000313" key="3">
    <source>
        <dbReference type="Proteomes" id="UP000501452"/>
    </source>
</evidence>
<sequence length="140" mass="13524">MKVVVLLAVLAGLCVAVQTNLTAVAQRSLGAPVLVAISGLCTSLAALVIALVLAKPDFTGRAVGYAVASGLLGAVIVGAIAIAASQGGVARALSLVIASQLVFGLALDALGVFGGGPDVGILKVVGVALIIAGGVLVVRF</sequence>
<dbReference type="RefSeq" id="WP_166175530.1">
    <property type="nucleotide sequence ID" value="NZ_CP045119.1"/>
</dbReference>
<keyword evidence="3" id="KW-1185">Reference proteome</keyword>
<feature type="transmembrane region" description="Helical" evidence="1">
    <location>
        <begin position="92"/>
        <end position="113"/>
    </location>
</feature>
<feature type="transmembrane region" description="Helical" evidence="1">
    <location>
        <begin position="120"/>
        <end position="138"/>
    </location>
</feature>
<dbReference type="AlphaFoldDB" id="A0A6G8Q8L0"/>
<dbReference type="Pfam" id="PF04657">
    <property type="entry name" value="DMT_YdcZ"/>
    <property type="match status" value="1"/>
</dbReference>
<dbReference type="KEGG" id="rub:GBA63_09295"/>
<keyword evidence="1" id="KW-1133">Transmembrane helix</keyword>
<evidence type="ECO:0008006" key="4">
    <source>
        <dbReference type="Google" id="ProtNLM"/>
    </source>
</evidence>
<protein>
    <recommendedName>
        <fullName evidence="4">DMT family transporter</fullName>
    </recommendedName>
</protein>
<keyword evidence="1" id="KW-0472">Membrane</keyword>
<proteinExistence type="predicted"/>
<dbReference type="EMBL" id="CP045119">
    <property type="protein sequence ID" value="QIN82825.1"/>
    <property type="molecule type" value="Genomic_DNA"/>
</dbReference>
<organism evidence="2 3">
    <name type="scientific">Rubrobacter tropicus</name>
    <dbReference type="NCBI Taxonomy" id="2653851"/>
    <lineage>
        <taxon>Bacteria</taxon>
        <taxon>Bacillati</taxon>
        <taxon>Actinomycetota</taxon>
        <taxon>Rubrobacteria</taxon>
        <taxon>Rubrobacterales</taxon>
        <taxon>Rubrobacteraceae</taxon>
        <taxon>Rubrobacter</taxon>
    </lineage>
</organism>
<reference evidence="2 3" key="1">
    <citation type="submission" date="2019-10" db="EMBL/GenBank/DDBJ databases">
        <title>Rubrobacter sp nov SCSIO 52090 isolated from a deep-sea sediment in the South China Sea.</title>
        <authorList>
            <person name="Chen R.W."/>
        </authorList>
    </citation>
    <scope>NUCLEOTIDE SEQUENCE [LARGE SCALE GENOMIC DNA]</scope>
    <source>
        <strain evidence="2 3">SCSIO 52909</strain>
    </source>
</reference>
<feature type="transmembrane region" description="Helical" evidence="1">
    <location>
        <begin position="65"/>
        <end position="86"/>
    </location>
</feature>
<keyword evidence="1" id="KW-0812">Transmembrane</keyword>
<name>A0A6G8Q8L0_9ACTN</name>
<evidence type="ECO:0000256" key="1">
    <source>
        <dbReference type="SAM" id="Phobius"/>
    </source>
</evidence>
<dbReference type="Proteomes" id="UP000501452">
    <property type="component" value="Chromosome"/>
</dbReference>
<accession>A0A6G8Q8L0</accession>
<gene>
    <name evidence="2" type="ORF">GBA63_09295</name>
</gene>
<evidence type="ECO:0000313" key="2">
    <source>
        <dbReference type="EMBL" id="QIN82825.1"/>
    </source>
</evidence>
<feature type="transmembrane region" description="Helical" evidence="1">
    <location>
        <begin position="29"/>
        <end position="53"/>
    </location>
</feature>
<dbReference type="InterPro" id="IPR006750">
    <property type="entry name" value="YdcZ"/>
</dbReference>